<dbReference type="CDD" id="cd08771">
    <property type="entry name" value="DLP_1"/>
    <property type="match status" value="1"/>
</dbReference>
<comment type="subcellular location">
    <subcellularLocation>
        <location evidence="1">Plastid</location>
        <location evidence="1">Chloroplast</location>
    </subcellularLocation>
</comment>
<dbReference type="Pfam" id="PF00350">
    <property type="entry name" value="Dynamin_N"/>
    <property type="match status" value="1"/>
</dbReference>
<dbReference type="PROSITE" id="PS51718">
    <property type="entry name" value="G_DYNAMIN_2"/>
    <property type="match status" value="1"/>
</dbReference>
<proteinExistence type="inferred from homology"/>
<evidence type="ECO:0008006" key="9">
    <source>
        <dbReference type="Google" id="ProtNLM"/>
    </source>
</evidence>
<dbReference type="InterPro" id="IPR045063">
    <property type="entry name" value="Dynamin_N"/>
</dbReference>
<dbReference type="GO" id="GO:0005874">
    <property type="term" value="C:microtubule"/>
    <property type="evidence" value="ECO:0007669"/>
    <property type="project" value="TreeGrafter"/>
</dbReference>
<dbReference type="Pfam" id="PF01031">
    <property type="entry name" value="Dynamin_M"/>
    <property type="match status" value="1"/>
</dbReference>
<feature type="domain" description="Dynamin-type G" evidence="7">
    <location>
        <begin position="22"/>
        <end position="288"/>
    </location>
</feature>
<evidence type="ECO:0000256" key="5">
    <source>
        <dbReference type="SAM" id="MobiDB-lite"/>
    </source>
</evidence>
<feature type="domain" description="GED" evidence="6">
    <location>
        <begin position="677"/>
        <end position="765"/>
    </location>
</feature>
<dbReference type="Pfam" id="PF02212">
    <property type="entry name" value="GED"/>
    <property type="match status" value="1"/>
</dbReference>
<keyword evidence="3 4" id="KW-0342">GTP-binding</keyword>
<dbReference type="PRINTS" id="PR00195">
    <property type="entry name" value="DYNAMIN"/>
</dbReference>
<accession>A0A7S4K8T0</accession>
<dbReference type="InterPro" id="IPR000375">
    <property type="entry name" value="Dynamin_stalk"/>
</dbReference>
<dbReference type="InterPro" id="IPR019762">
    <property type="entry name" value="Dynamin_GTPase_CS"/>
</dbReference>
<evidence type="ECO:0000256" key="2">
    <source>
        <dbReference type="ARBA" id="ARBA00022741"/>
    </source>
</evidence>
<dbReference type="GO" id="GO:0005525">
    <property type="term" value="F:GTP binding"/>
    <property type="evidence" value="ECO:0007669"/>
    <property type="project" value="UniProtKB-KW"/>
</dbReference>
<sequence length="765" mass="86282">MDDLHAVMNKLHEAFAPLKIPPIDLPQIAVVGSQSSGKSSVLESIVGYDFLPRGSGICTRRPLIIQLTCCDVQDYAEFSHLEGRITDFEKVREVIDKETDKVAGKQKGVSEVPLILKFFGRNFPNLSLVDLPGLTMVPVADQPANIGQLIREMVMGFISRPNCIILAVSAANQDIANSDALHTARMVDPDGLRTLGVLTKVDLMDEGTDARDILMGKMYPLRLGYIPVVNRSQKDINDKKPMQESLKAEQLFFENHPVYRNSKFEKGIPMLSKRLSSVLEAHIRTQLPEISKKIKSMLRETQEDLVRYGVRGPSTPFECRSTVMKAIQEFCEKFREAMNGESRRNTYKGLFGPARIREIFRNEFPQEVASLDASYLSDKEIQMARRNAVGLHADLFVPNSAFETLIKRLIDMLHDPTSTCVQKVSDEIDTLFHQTISDCKFLSRFAELKQTISLECRSLLNVKTTAAAEFARNLVEMEKSYVNTEHPNFINYRDTVYKQTHMNALPAQTQPPSQTTTYHSGRTEKENVSQQQSAAEHCSAYIGREWQDVELKLDGQELRLIPKSNPHGTQTVPLLGSNISVRELWDGGQQISIRYQSSKGWVLHSTDEMQLKISDGQSASRWVMMFKRAAEGEEVVQVPRSPHRGAVTVGESSTALRERRMAGSIGNCGEVRDVSESGILRQLLQQYFELVKRSTTDSIPKALMLKLVQSFETNLYPHLMQAIDLDNDEVVADLTKESLEIVRRRQEVDRLEGALRKAILVLREL</sequence>
<dbReference type="GO" id="GO:0016020">
    <property type="term" value="C:membrane"/>
    <property type="evidence" value="ECO:0007669"/>
    <property type="project" value="TreeGrafter"/>
</dbReference>
<organism evidence="8">
    <name type="scientific">Guillardia theta</name>
    <name type="common">Cryptophyte</name>
    <name type="synonym">Cryptomonas phi</name>
    <dbReference type="NCBI Taxonomy" id="55529"/>
    <lineage>
        <taxon>Eukaryota</taxon>
        <taxon>Cryptophyceae</taxon>
        <taxon>Pyrenomonadales</taxon>
        <taxon>Geminigeraceae</taxon>
        <taxon>Guillardia</taxon>
    </lineage>
</organism>
<dbReference type="GO" id="GO:0008017">
    <property type="term" value="F:microtubule binding"/>
    <property type="evidence" value="ECO:0007669"/>
    <property type="project" value="TreeGrafter"/>
</dbReference>
<dbReference type="GO" id="GO:0003924">
    <property type="term" value="F:GTPase activity"/>
    <property type="evidence" value="ECO:0007669"/>
    <property type="project" value="InterPro"/>
</dbReference>
<reference evidence="8" key="1">
    <citation type="submission" date="2021-01" db="EMBL/GenBank/DDBJ databases">
        <authorList>
            <person name="Corre E."/>
            <person name="Pelletier E."/>
            <person name="Niang G."/>
            <person name="Scheremetjew M."/>
            <person name="Finn R."/>
            <person name="Kale V."/>
            <person name="Holt S."/>
            <person name="Cochrane G."/>
            <person name="Meng A."/>
            <person name="Brown T."/>
            <person name="Cohen L."/>
        </authorList>
    </citation>
    <scope>NUCLEOTIDE SEQUENCE</scope>
    <source>
        <strain evidence="8">CCMP 2712</strain>
    </source>
</reference>
<dbReference type="PROSITE" id="PS51388">
    <property type="entry name" value="GED"/>
    <property type="match status" value="1"/>
</dbReference>
<dbReference type="InterPro" id="IPR027417">
    <property type="entry name" value="P-loop_NTPase"/>
</dbReference>
<evidence type="ECO:0000256" key="1">
    <source>
        <dbReference type="ARBA" id="ARBA00004229"/>
    </source>
</evidence>
<dbReference type="SUPFAM" id="SSF52540">
    <property type="entry name" value="P-loop containing nucleoside triphosphate hydrolases"/>
    <property type="match status" value="1"/>
</dbReference>
<dbReference type="Gene3D" id="3.40.50.300">
    <property type="entry name" value="P-loop containing nucleotide triphosphate hydrolases"/>
    <property type="match status" value="1"/>
</dbReference>
<evidence type="ECO:0000256" key="3">
    <source>
        <dbReference type="ARBA" id="ARBA00023134"/>
    </source>
</evidence>
<dbReference type="InterPro" id="IPR022812">
    <property type="entry name" value="Dynamin"/>
</dbReference>
<evidence type="ECO:0000313" key="8">
    <source>
        <dbReference type="EMBL" id="CAE2287012.1"/>
    </source>
</evidence>
<dbReference type="EMBL" id="HBKN01013231">
    <property type="protein sequence ID" value="CAE2287012.1"/>
    <property type="molecule type" value="Transcribed_RNA"/>
</dbReference>
<dbReference type="InterPro" id="IPR030381">
    <property type="entry name" value="G_DYNAMIN_dom"/>
</dbReference>
<dbReference type="Gene3D" id="1.20.120.1240">
    <property type="entry name" value="Dynamin, middle domain"/>
    <property type="match status" value="2"/>
</dbReference>
<dbReference type="PROSITE" id="PS00410">
    <property type="entry name" value="G_DYNAMIN_1"/>
    <property type="match status" value="1"/>
</dbReference>
<dbReference type="InterPro" id="IPR020850">
    <property type="entry name" value="GED_dom"/>
</dbReference>
<name>A0A7S4K8T0_GUITH</name>
<feature type="region of interest" description="Disordered" evidence="5">
    <location>
        <begin position="504"/>
        <end position="534"/>
    </location>
</feature>
<protein>
    <recommendedName>
        <fullName evidence="9">Dynamin GTPase</fullName>
    </recommendedName>
</protein>
<dbReference type="GO" id="GO:0009507">
    <property type="term" value="C:chloroplast"/>
    <property type="evidence" value="ECO:0007669"/>
    <property type="project" value="UniProtKB-SubCell"/>
</dbReference>
<dbReference type="InterPro" id="IPR001401">
    <property type="entry name" value="Dynamin_GTPase"/>
</dbReference>
<comment type="similarity">
    <text evidence="4">Belongs to the TRAFAC class dynamin-like GTPase superfamily. Dynamin/Fzo/YdjA family.</text>
</comment>
<feature type="compositionally biased region" description="Low complexity" evidence="5">
    <location>
        <begin position="506"/>
        <end position="517"/>
    </location>
</feature>
<evidence type="ECO:0000259" key="7">
    <source>
        <dbReference type="PROSITE" id="PS51718"/>
    </source>
</evidence>
<dbReference type="PANTHER" id="PTHR11566">
    <property type="entry name" value="DYNAMIN"/>
    <property type="match status" value="1"/>
</dbReference>
<dbReference type="SMART" id="SM00053">
    <property type="entry name" value="DYNc"/>
    <property type="match status" value="1"/>
</dbReference>
<dbReference type="InterPro" id="IPR003130">
    <property type="entry name" value="GED"/>
</dbReference>
<keyword evidence="2 4" id="KW-0547">Nucleotide-binding</keyword>
<gene>
    <name evidence="8" type="ORF">GTHE00462_LOCUS10324</name>
</gene>
<evidence type="ECO:0000256" key="4">
    <source>
        <dbReference type="RuleBase" id="RU003932"/>
    </source>
</evidence>
<dbReference type="AlphaFoldDB" id="A0A7S4K8T0"/>
<evidence type="ECO:0000259" key="6">
    <source>
        <dbReference type="PROSITE" id="PS51388"/>
    </source>
</evidence>